<dbReference type="Proteomes" id="UP001107558">
    <property type="component" value="Chromosome 2"/>
</dbReference>
<organism evidence="5 6">
    <name type="scientific">Polypedilum vanderplanki</name>
    <name type="common">Sleeping chironomid midge</name>
    <dbReference type="NCBI Taxonomy" id="319348"/>
    <lineage>
        <taxon>Eukaryota</taxon>
        <taxon>Metazoa</taxon>
        <taxon>Ecdysozoa</taxon>
        <taxon>Arthropoda</taxon>
        <taxon>Hexapoda</taxon>
        <taxon>Insecta</taxon>
        <taxon>Pterygota</taxon>
        <taxon>Neoptera</taxon>
        <taxon>Endopterygota</taxon>
        <taxon>Diptera</taxon>
        <taxon>Nematocera</taxon>
        <taxon>Chironomoidea</taxon>
        <taxon>Chironomidae</taxon>
        <taxon>Chironominae</taxon>
        <taxon>Polypedilum</taxon>
        <taxon>Polypedilum</taxon>
    </lineage>
</organism>
<dbReference type="InterPro" id="IPR001223">
    <property type="entry name" value="Glyco_hydro18_cat"/>
</dbReference>
<dbReference type="GO" id="GO:0005576">
    <property type="term" value="C:extracellular region"/>
    <property type="evidence" value="ECO:0007669"/>
    <property type="project" value="TreeGrafter"/>
</dbReference>
<dbReference type="InterPro" id="IPR050314">
    <property type="entry name" value="Glycosyl_Hydrlase_18"/>
</dbReference>
<name>A0A9J6BYM9_POLVA</name>
<feature type="compositionally biased region" description="Low complexity" evidence="2">
    <location>
        <begin position="425"/>
        <end position="481"/>
    </location>
</feature>
<protein>
    <recommendedName>
        <fullName evidence="4">GH18 domain-containing protein</fullName>
    </recommendedName>
</protein>
<dbReference type="EMBL" id="JADBJN010000002">
    <property type="protein sequence ID" value="KAG5674661.1"/>
    <property type="molecule type" value="Genomic_DNA"/>
</dbReference>
<dbReference type="SMART" id="SM00636">
    <property type="entry name" value="Glyco_18"/>
    <property type="match status" value="1"/>
</dbReference>
<proteinExistence type="predicted"/>
<dbReference type="AlphaFoldDB" id="A0A9J6BYM9"/>
<feature type="compositionally biased region" description="Low complexity" evidence="2">
    <location>
        <begin position="512"/>
        <end position="530"/>
    </location>
</feature>
<dbReference type="OrthoDB" id="73875at2759"/>
<evidence type="ECO:0000313" key="5">
    <source>
        <dbReference type="EMBL" id="KAG5674661.1"/>
    </source>
</evidence>
<evidence type="ECO:0000259" key="4">
    <source>
        <dbReference type="PROSITE" id="PS51910"/>
    </source>
</evidence>
<dbReference type="GO" id="GO:0005975">
    <property type="term" value="P:carbohydrate metabolic process"/>
    <property type="evidence" value="ECO:0007669"/>
    <property type="project" value="InterPro"/>
</dbReference>
<gene>
    <name evidence="5" type="ORF">PVAND_004614</name>
</gene>
<sequence>MRKSLLLICIILCIVSSTIAQKRVVCYWDSTSLRHENLKGYFSVEDIDPTVCTHIIYTYIRFLQSNIILEQNINDTIVAFINLKQKNPNVKLLIGVGGPNQPSQYFSLIASTETDRALSAAKVKEYIDNFGFDGVDLDWQYPNQGTGSTEADKENFVYLLMTWRQKLTNSKIFSISVGPRQRDISFSYNIAEIHQHVDFINLNTYNLRGSANDVVTAFHSPYRKKSGESGEESEWNAESIVDNWIVRGCPASKLTLGIATYGRSYTLSDISQTGIGAPVDSIGKVSSYFRTLTNNAGILPYAEICYNVKNNGWKETLDEEHFAFYAVFNDDQWVSYDAKESVIAKIHLARNKRLGGVNYASIDRDDFSNECGEGSFPLIRIGYDGIVDDNIEDNPIDLKTTLATTTLSTTRPGGITTTPRQITVETTSSTTTRPGGVTTTQKPSTTTTQSTTTTSVFSTPPTTSVSPTSTRTTTTRITSTTRKLPDELTPPLLTGPASTVTVTKIPDDEVKTTSSSGTKSTTVKRSSVSTLGTFPTPPTMSGLQGISSTTVDTAEIPTTRTSTLPSTTKTTTKKTTTTHFPTPPVTSFSIWQ</sequence>
<feature type="chain" id="PRO_5039937451" description="GH18 domain-containing protein" evidence="3">
    <location>
        <begin position="21"/>
        <end position="592"/>
    </location>
</feature>
<dbReference type="GO" id="GO:0008061">
    <property type="term" value="F:chitin binding"/>
    <property type="evidence" value="ECO:0007669"/>
    <property type="project" value="InterPro"/>
</dbReference>
<dbReference type="SUPFAM" id="SSF54556">
    <property type="entry name" value="Chitinase insertion domain"/>
    <property type="match status" value="1"/>
</dbReference>
<keyword evidence="6" id="KW-1185">Reference proteome</keyword>
<dbReference type="GO" id="GO:0006032">
    <property type="term" value="P:chitin catabolic process"/>
    <property type="evidence" value="ECO:0007669"/>
    <property type="project" value="TreeGrafter"/>
</dbReference>
<dbReference type="Pfam" id="PF00704">
    <property type="entry name" value="Glyco_hydro_18"/>
    <property type="match status" value="1"/>
</dbReference>
<dbReference type="FunFam" id="3.10.50.10:FF:000008">
    <property type="entry name" value="Chitinase 11"/>
    <property type="match status" value="1"/>
</dbReference>
<dbReference type="Gene3D" id="3.20.20.80">
    <property type="entry name" value="Glycosidases"/>
    <property type="match status" value="1"/>
</dbReference>
<comment type="caution">
    <text evidence="5">The sequence shown here is derived from an EMBL/GenBank/DDBJ whole genome shotgun (WGS) entry which is preliminary data.</text>
</comment>
<keyword evidence="1 3" id="KW-0732">Signal</keyword>
<feature type="region of interest" description="Disordered" evidence="2">
    <location>
        <begin position="560"/>
        <end position="592"/>
    </location>
</feature>
<feature type="domain" description="GH18" evidence="4">
    <location>
        <begin position="22"/>
        <end position="389"/>
    </location>
</feature>
<dbReference type="Gene3D" id="3.10.50.10">
    <property type="match status" value="1"/>
</dbReference>
<accession>A0A9J6BYM9</accession>
<dbReference type="InterPro" id="IPR011583">
    <property type="entry name" value="Chitinase_II/V-like_cat"/>
</dbReference>
<dbReference type="InterPro" id="IPR029070">
    <property type="entry name" value="Chitinase_insertion_sf"/>
</dbReference>
<evidence type="ECO:0000256" key="2">
    <source>
        <dbReference type="SAM" id="MobiDB-lite"/>
    </source>
</evidence>
<evidence type="ECO:0000256" key="3">
    <source>
        <dbReference type="SAM" id="SignalP"/>
    </source>
</evidence>
<feature type="signal peptide" evidence="3">
    <location>
        <begin position="1"/>
        <end position="20"/>
    </location>
</feature>
<reference evidence="5" key="1">
    <citation type="submission" date="2021-03" db="EMBL/GenBank/DDBJ databases">
        <title>Chromosome level genome of the anhydrobiotic midge Polypedilum vanderplanki.</title>
        <authorList>
            <person name="Yoshida Y."/>
            <person name="Kikawada T."/>
            <person name="Gusev O."/>
        </authorList>
    </citation>
    <scope>NUCLEOTIDE SEQUENCE</scope>
    <source>
        <strain evidence="5">NIAS01</strain>
        <tissue evidence="5">Whole body or cell culture</tissue>
    </source>
</reference>
<dbReference type="SUPFAM" id="SSF51445">
    <property type="entry name" value="(Trans)glycosidases"/>
    <property type="match status" value="1"/>
</dbReference>
<feature type="region of interest" description="Disordered" evidence="2">
    <location>
        <begin position="425"/>
        <end position="546"/>
    </location>
</feature>
<dbReference type="GO" id="GO:0004568">
    <property type="term" value="F:chitinase activity"/>
    <property type="evidence" value="ECO:0007669"/>
    <property type="project" value="TreeGrafter"/>
</dbReference>
<evidence type="ECO:0000313" key="6">
    <source>
        <dbReference type="Proteomes" id="UP001107558"/>
    </source>
</evidence>
<feature type="compositionally biased region" description="Low complexity" evidence="2">
    <location>
        <begin position="560"/>
        <end position="580"/>
    </location>
</feature>
<dbReference type="PANTHER" id="PTHR11177:SF360">
    <property type="entry name" value="CHITINASE 4-RELATED"/>
    <property type="match status" value="1"/>
</dbReference>
<dbReference type="PANTHER" id="PTHR11177">
    <property type="entry name" value="CHITINASE"/>
    <property type="match status" value="1"/>
</dbReference>
<evidence type="ECO:0000256" key="1">
    <source>
        <dbReference type="ARBA" id="ARBA00022729"/>
    </source>
</evidence>
<dbReference type="InterPro" id="IPR017853">
    <property type="entry name" value="GH"/>
</dbReference>
<dbReference type="PROSITE" id="PS51910">
    <property type="entry name" value="GH18_2"/>
    <property type="match status" value="1"/>
</dbReference>